<evidence type="ECO:0000256" key="2">
    <source>
        <dbReference type="ARBA" id="ARBA00022729"/>
    </source>
</evidence>
<evidence type="ECO:0000256" key="5">
    <source>
        <dbReference type="SAM" id="MobiDB-lite"/>
    </source>
</evidence>
<dbReference type="STRING" id="33528.ENSGAFP00000004925"/>
<dbReference type="PROSITE" id="PS50835">
    <property type="entry name" value="IG_LIKE"/>
    <property type="match status" value="1"/>
</dbReference>
<organism evidence="8 9">
    <name type="scientific">Gambusia affinis</name>
    <name type="common">Western mosquitofish</name>
    <name type="synonym">Heterandria affinis</name>
    <dbReference type="NCBI Taxonomy" id="33528"/>
    <lineage>
        <taxon>Eukaryota</taxon>
        <taxon>Metazoa</taxon>
        <taxon>Chordata</taxon>
        <taxon>Craniata</taxon>
        <taxon>Vertebrata</taxon>
        <taxon>Euteleostomi</taxon>
        <taxon>Actinopterygii</taxon>
        <taxon>Neopterygii</taxon>
        <taxon>Teleostei</taxon>
        <taxon>Neoteleostei</taxon>
        <taxon>Acanthomorphata</taxon>
        <taxon>Ovalentaria</taxon>
        <taxon>Atherinomorphae</taxon>
        <taxon>Cyprinodontiformes</taxon>
        <taxon>Poeciliidae</taxon>
        <taxon>Poeciliinae</taxon>
        <taxon>Gambusia</taxon>
    </lineage>
</organism>
<evidence type="ECO:0000256" key="3">
    <source>
        <dbReference type="ARBA" id="ARBA00023136"/>
    </source>
</evidence>
<feature type="compositionally biased region" description="Pro residues" evidence="5">
    <location>
        <begin position="285"/>
        <end position="297"/>
    </location>
</feature>
<protein>
    <recommendedName>
        <fullName evidence="7">Ig-like domain-containing protein</fullName>
    </recommendedName>
</protein>
<keyword evidence="9" id="KW-1185">Reference proteome</keyword>
<dbReference type="Proteomes" id="UP000250572">
    <property type="component" value="Unassembled WGS sequence"/>
</dbReference>
<dbReference type="InterPro" id="IPR013783">
    <property type="entry name" value="Ig-like_fold"/>
</dbReference>
<dbReference type="AlphaFoldDB" id="A0A315W8P1"/>
<reference evidence="8 9" key="1">
    <citation type="journal article" date="2018" name="G3 (Bethesda)">
        <title>A High-Quality Reference Genome for the Invasive Mosquitofish Gambusia affinis Using a Chicago Library.</title>
        <authorList>
            <person name="Hoffberg S.L."/>
            <person name="Troendle N.J."/>
            <person name="Glenn T.C."/>
            <person name="Mahmud O."/>
            <person name="Louha S."/>
            <person name="Chalopin D."/>
            <person name="Bennetzen J.L."/>
            <person name="Mauricio R."/>
        </authorList>
    </citation>
    <scope>NUCLEOTIDE SEQUENCE [LARGE SCALE GENOMIC DNA]</scope>
    <source>
        <strain evidence="8">NE01/NJP1002.9</strain>
        <tissue evidence="8">Muscle</tissue>
    </source>
</reference>
<keyword evidence="3 6" id="KW-0472">Membrane</keyword>
<dbReference type="InterPro" id="IPR036179">
    <property type="entry name" value="Ig-like_dom_sf"/>
</dbReference>
<evidence type="ECO:0000259" key="7">
    <source>
        <dbReference type="PROSITE" id="PS50835"/>
    </source>
</evidence>
<comment type="caution">
    <text evidence="8">The sequence shown here is derived from an EMBL/GenBank/DDBJ whole genome shotgun (WGS) entry which is preliminary data.</text>
</comment>
<dbReference type="SUPFAM" id="SSF48726">
    <property type="entry name" value="Immunoglobulin"/>
    <property type="match status" value="1"/>
</dbReference>
<dbReference type="PANTHER" id="PTHR12080">
    <property type="entry name" value="SIGNALING LYMPHOCYTIC ACTIVATION MOLECULE"/>
    <property type="match status" value="1"/>
</dbReference>
<dbReference type="PANTHER" id="PTHR12080:SF134">
    <property type="entry name" value="CD48 ANTIGEN"/>
    <property type="match status" value="1"/>
</dbReference>
<dbReference type="EMBL" id="NHOQ01000199">
    <property type="protein sequence ID" value="PWA32289.1"/>
    <property type="molecule type" value="Genomic_DNA"/>
</dbReference>
<feature type="domain" description="Ig-like" evidence="7">
    <location>
        <begin position="127"/>
        <end position="188"/>
    </location>
</feature>
<evidence type="ECO:0000256" key="1">
    <source>
        <dbReference type="ARBA" id="ARBA00004370"/>
    </source>
</evidence>
<sequence>MTMMSAARDPSASKEAQHRCDRTLAVGQNFSVPLDNKGKSFETLKWKLNTNILIHKKQEKFINGKADDVNKDGSLKLTNLKKNQSGLYISEVFDKNGKSLALKSMNLCVLDPVKKPKLTATCQDLKVKFVCNLGQQPPDATLEWLQNKKKIASRLRNVLEKTIAELKEDTIVCKVSNDVSSEESNAISHSCGSTSIPGLPDELWGIDIWVYMRRSSVWSGPTPVTIPTIRLFLTILLLIIPTVTIIIITTTTSSSSSNKSSNRHQATPALERAAPSKTSNLEPEPLNPTPNPSPAPGEPDRHRNLPVTPMTSSLLLFLSPGRKAPKLN</sequence>
<dbReference type="GO" id="GO:0016020">
    <property type="term" value="C:membrane"/>
    <property type="evidence" value="ECO:0007669"/>
    <property type="project" value="UniProtKB-SubCell"/>
</dbReference>
<keyword evidence="6" id="KW-0812">Transmembrane</keyword>
<keyword evidence="6" id="KW-1133">Transmembrane helix</keyword>
<comment type="subcellular location">
    <subcellularLocation>
        <location evidence="1">Membrane</location>
    </subcellularLocation>
</comment>
<gene>
    <name evidence="8" type="ORF">CCH79_00013146</name>
</gene>
<evidence type="ECO:0000256" key="6">
    <source>
        <dbReference type="SAM" id="Phobius"/>
    </source>
</evidence>
<evidence type="ECO:0000313" key="9">
    <source>
        <dbReference type="Proteomes" id="UP000250572"/>
    </source>
</evidence>
<evidence type="ECO:0000256" key="4">
    <source>
        <dbReference type="ARBA" id="ARBA00023180"/>
    </source>
</evidence>
<name>A0A315W8P1_GAMAF</name>
<accession>A0A315W8P1</accession>
<evidence type="ECO:0000313" key="8">
    <source>
        <dbReference type="EMBL" id="PWA32289.1"/>
    </source>
</evidence>
<keyword evidence="2" id="KW-0732">Signal</keyword>
<proteinExistence type="predicted"/>
<feature type="region of interest" description="Disordered" evidence="5">
    <location>
        <begin position="253"/>
        <end position="307"/>
    </location>
</feature>
<dbReference type="Gene3D" id="2.60.40.10">
    <property type="entry name" value="Immunoglobulins"/>
    <property type="match status" value="2"/>
</dbReference>
<dbReference type="InterPro" id="IPR007110">
    <property type="entry name" value="Ig-like_dom"/>
</dbReference>
<keyword evidence="4" id="KW-0325">Glycoprotein</keyword>
<dbReference type="InterPro" id="IPR015631">
    <property type="entry name" value="CD2/SLAM_rcpt"/>
</dbReference>
<feature type="transmembrane region" description="Helical" evidence="6">
    <location>
        <begin position="231"/>
        <end position="253"/>
    </location>
</feature>